<evidence type="ECO:0000256" key="1">
    <source>
        <dbReference type="ARBA" id="ARBA00004127"/>
    </source>
</evidence>
<feature type="transmembrane region" description="Helical" evidence="5">
    <location>
        <begin position="304"/>
        <end position="326"/>
    </location>
</feature>
<feature type="transmembrane region" description="Helical" evidence="5">
    <location>
        <begin position="78"/>
        <end position="103"/>
    </location>
</feature>
<keyword evidence="4 5" id="KW-0472">Membrane</keyword>
<reference evidence="8 9" key="1">
    <citation type="submission" date="2018-03" db="EMBL/GenBank/DDBJ databases">
        <title>Genomic Encyclopedia of Archaeal and Bacterial Type Strains, Phase II (KMG-II): from individual species to whole genera.</title>
        <authorList>
            <person name="Goeker M."/>
        </authorList>
    </citation>
    <scope>NUCLEOTIDE SEQUENCE [LARGE SCALE GENOMIC DNA]</scope>
    <source>
        <strain evidence="8 9">DSM 100065</strain>
    </source>
</reference>
<feature type="transmembrane region" description="Helical" evidence="5">
    <location>
        <begin position="237"/>
        <end position="256"/>
    </location>
</feature>
<dbReference type="GO" id="GO:0048038">
    <property type="term" value="F:quinone binding"/>
    <property type="evidence" value="ECO:0007669"/>
    <property type="project" value="UniProtKB-KW"/>
</dbReference>
<dbReference type="HAMAP" id="MF_00445">
    <property type="entry name" value="NDH1_NuoN_1"/>
    <property type="match status" value="1"/>
</dbReference>
<comment type="similarity">
    <text evidence="5">Belongs to the complex I subunit 2 family.</text>
</comment>
<feature type="transmembrane region" description="Helical" evidence="5">
    <location>
        <begin position="402"/>
        <end position="426"/>
    </location>
</feature>
<feature type="transmembrane region" description="Helical" evidence="5">
    <location>
        <begin position="192"/>
        <end position="217"/>
    </location>
</feature>
<feature type="transmembrane region" description="Helical" evidence="5">
    <location>
        <begin position="438"/>
        <end position="462"/>
    </location>
</feature>
<dbReference type="RefSeq" id="WP_106350517.1">
    <property type="nucleotide sequence ID" value="NZ_PVUE01000019.1"/>
</dbReference>
<dbReference type="InterPro" id="IPR010096">
    <property type="entry name" value="NADH-Q_OxRdtase_suN/2"/>
</dbReference>
<gene>
    <name evidence="5" type="primary">nuoN</name>
    <name evidence="8" type="ORF">CLV47_11966</name>
</gene>
<evidence type="ECO:0000256" key="3">
    <source>
        <dbReference type="ARBA" id="ARBA00022989"/>
    </source>
</evidence>
<dbReference type="GO" id="GO:0042773">
    <property type="term" value="P:ATP synthesis coupled electron transport"/>
    <property type="evidence" value="ECO:0007669"/>
    <property type="project" value="InterPro"/>
</dbReference>
<organism evidence="8 9">
    <name type="scientific">Antricoccus suffuscus</name>
    <dbReference type="NCBI Taxonomy" id="1629062"/>
    <lineage>
        <taxon>Bacteria</taxon>
        <taxon>Bacillati</taxon>
        <taxon>Actinomycetota</taxon>
        <taxon>Actinomycetes</taxon>
        <taxon>Geodermatophilales</taxon>
        <taxon>Antricoccaceae</taxon>
        <taxon>Antricoccus</taxon>
    </lineage>
</organism>
<feature type="transmembrane region" description="Helical" evidence="5">
    <location>
        <begin position="360"/>
        <end position="381"/>
    </location>
</feature>
<feature type="transmembrane region" description="Helical" evidence="5">
    <location>
        <begin position="45"/>
        <end position="66"/>
    </location>
</feature>
<comment type="catalytic activity">
    <reaction evidence="5">
        <text>a quinone + NADH + 5 H(+)(in) = a quinol + NAD(+) + 4 H(+)(out)</text>
        <dbReference type="Rhea" id="RHEA:57888"/>
        <dbReference type="ChEBI" id="CHEBI:15378"/>
        <dbReference type="ChEBI" id="CHEBI:24646"/>
        <dbReference type="ChEBI" id="CHEBI:57540"/>
        <dbReference type="ChEBI" id="CHEBI:57945"/>
        <dbReference type="ChEBI" id="CHEBI:132124"/>
    </reaction>
</comment>
<dbReference type="AlphaFoldDB" id="A0A2T0ZRZ0"/>
<dbReference type="OrthoDB" id="9811718at2"/>
<dbReference type="EC" id="7.1.1.-" evidence="5"/>
<feature type="transmembrane region" description="Helical" evidence="5">
    <location>
        <begin position="474"/>
        <end position="499"/>
    </location>
</feature>
<feature type="transmembrane region" description="Helical" evidence="5">
    <location>
        <begin position="21"/>
        <end position="39"/>
    </location>
</feature>
<feature type="transmembrane region" description="Helical" evidence="5">
    <location>
        <begin position="333"/>
        <end position="354"/>
    </location>
</feature>
<dbReference type="GO" id="GO:0008137">
    <property type="term" value="F:NADH dehydrogenase (ubiquinone) activity"/>
    <property type="evidence" value="ECO:0007669"/>
    <property type="project" value="InterPro"/>
</dbReference>
<comment type="function">
    <text evidence="5">NDH-1 shuttles electrons from NADH, via FMN and iron-sulfur (Fe-S) centers, to quinones in the respiratory chain. The immediate electron acceptor for the enzyme in this species is believed to be a menaquinone. Couples the redox reaction to proton translocation (for every two electrons transferred, four hydrogen ions are translocated across the cytoplasmic membrane), and thus conserves the redox energy in a proton gradient.</text>
</comment>
<dbReference type="GO" id="GO:0012505">
    <property type="term" value="C:endomembrane system"/>
    <property type="evidence" value="ECO:0007669"/>
    <property type="project" value="UniProtKB-SubCell"/>
</dbReference>
<keyword evidence="5" id="KW-1278">Translocase</keyword>
<feature type="transmembrane region" description="Helical" evidence="5">
    <location>
        <begin position="277"/>
        <end position="298"/>
    </location>
</feature>
<keyword evidence="5" id="KW-0520">NAD</keyword>
<dbReference type="GO" id="GO:0050136">
    <property type="term" value="F:NADH dehydrogenase (quinone) (non-electrogenic) activity"/>
    <property type="evidence" value="ECO:0007669"/>
    <property type="project" value="UniProtKB-UniRule"/>
</dbReference>
<dbReference type="Proteomes" id="UP000237752">
    <property type="component" value="Unassembled WGS sequence"/>
</dbReference>
<keyword evidence="5" id="KW-0813">Transport</keyword>
<evidence type="ECO:0000259" key="7">
    <source>
        <dbReference type="Pfam" id="PF00361"/>
    </source>
</evidence>
<dbReference type="GO" id="GO:0005886">
    <property type="term" value="C:plasma membrane"/>
    <property type="evidence" value="ECO:0007669"/>
    <property type="project" value="UniProtKB-SubCell"/>
</dbReference>
<keyword evidence="2 5" id="KW-0812">Transmembrane</keyword>
<dbReference type="Pfam" id="PF00361">
    <property type="entry name" value="Proton_antipo_M"/>
    <property type="match status" value="1"/>
</dbReference>
<keyword evidence="5" id="KW-0874">Quinone</keyword>
<comment type="subunit">
    <text evidence="5">NDH-1 is composed of 14 different subunits. Subunits NuoA, H, J, K, L, M, N constitute the membrane sector of the complex.</text>
</comment>
<feature type="transmembrane region" description="Helical" evidence="5">
    <location>
        <begin position="160"/>
        <end position="180"/>
    </location>
</feature>
<comment type="caution">
    <text evidence="8">The sequence shown here is derived from an EMBL/GenBank/DDBJ whole genome shotgun (WGS) entry which is preliminary data.</text>
</comment>
<proteinExistence type="inferred from homology"/>
<evidence type="ECO:0000256" key="2">
    <source>
        <dbReference type="ARBA" id="ARBA00022692"/>
    </source>
</evidence>
<dbReference type="NCBIfam" id="NF004441">
    <property type="entry name" value="PRK05777.1-4"/>
    <property type="match status" value="1"/>
</dbReference>
<dbReference type="NCBIfam" id="TIGR01770">
    <property type="entry name" value="NDH_I_N"/>
    <property type="match status" value="1"/>
</dbReference>
<comment type="subcellular location">
    <subcellularLocation>
        <location evidence="5">Cell membrane</location>
        <topology evidence="5">Multi-pass membrane protein</topology>
    </subcellularLocation>
    <subcellularLocation>
        <location evidence="1">Endomembrane system</location>
        <topology evidence="1">Multi-pass membrane protein</topology>
    </subcellularLocation>
    <subcellularLocation>
        <location evidence="6">Membrane</location>
        <topology evidence="6">Multi-pass membrane protein</topology>
    </subcellularLocation>
</comment>
<evidence type="ECO:0000256" key="4">
    <source>
        <dbReference type="ARBA" id="ARBA00023136"/>
    </source>
</evidence>
<evidence type="ECO:0000313" key="8">
    <source>
        <dbReference type="EMBL" id="PRZ39120.1"/>
    </source>
</evidence>
<accession>A0A2T0ZRZ0</accession>
<sequence length="516" mass="54072">MTALAAAGLHAPSIAYTSLSPILIILLAACVGVLIEAFVPEPARFPAQVGVSVVAIAAAFIAVIAVRKHETLTVARAVSIDAPTLFAMGALLIFALLSTMLFADRSVDSAGSFFVAEAAMPVGSRADRALLTSTRVQTEVFPLANFALSGMMVFVASNNLLVMFIALEVLSLPLYLMAGLSRRRRLLSQEAAVKYFLLGAFASGFFVYGLALIYGYSGSVDLRAIFDSSRESGGSDSLLIIGMALLLIGVLFKAGIAPFHSWSPDVYQGSPTPVSGFMAAATKLAAFIVILRLMYVAFGAIPGVWQPVLSWVAIISMLVGAIIGLAQTDFKRLLAYSSIAHAGFILVAIVANNTAGVSGALFYLFTYGVTTIGAFAVVSIVRRSDGDATNLDSWKGLAKRSPLTAATMTVLMLSMTGVPLTAGFIGKFQAFQAAVESGHTWLVVVALVISAVTAVYYLRVIVFMYFHDAVDDSVAVVVPGTTTVSAIAICTVVTILLGIAPGPILHLADISSTFIG</sequence>
<protein>
    <recommendedName>
        <fullName evidence="5">NADH-quinone oxidoreductase subunit N</fullName>
        <ecNumber evidence="5">7.1.1.-</ecNumber>
    </recommendedName>
    <alternativeName>
        <fullName evidence="5">NADH dehydrogenase I subunit N</fullName>
    </alternativeName>
    <alternativeName>
        <fullName evidence="5">NDH-1 subunit N</fullName>
    </alternativeName>
</protein>
<name>A0A2T0ZRZ0_9ACTN</name>
<dbReference type="InterPro" id="IPR001750">
    <property type="entry name" value="ND/Mrp_TM"/>
</dbReference>
<dbReference type="PANTHER" id="PTHR22773">
    <property type="entry name" value="NADH DEHYDROGENASE"/>
    <property type="match status" value="1"/>
</dbReference>
<dbReference type="EMBL" id="PVUE01000019">
    <property type="protein sequence ID" value="PRZ39120.1"/>
    <property type="molecule type" value="Genomic_DNA"/>
</dbReference>
<evidence type="ECO:0000256" key="5">
    <source>
        <dbReference type="HAMAP-Rule" id="MF_00445"/>
    </source>
</evidence>
<evidence type="ECO:0000313" key="9">
    <source>
        <dbReference type="Proteomes" id="UP000237752"/>
    </source>
</evidence>
<evidence type="ECO:0000256" key="6">
    <source>
        <dbReference type="RuleBase" id="RU000320"/>
    </source>
</evidence>
<keyword evidence="5" id="KW-1003">Cell membrane</keyword>
<keyword evidence="9" id="KW-1185">Reference proteome</keyword>
<feature type="domain" description="NADH:quinone oxidoreductase/Mrp antiporter transmembrane" evidence="7">
    <location>
        <begin position="157"/>
        <end position="451"/>
    </location>
</feature>
<keyword evidence="3 5" id="KW-1133">Transmembrane helix</keyword>